<evidence type="ECO:0000313" key="1">
    <source>
        <dbReference type="EMBL" id="VDI69545.1"/>
    </source>
</evidence>
<name>A0A8B6GVP5_MYTGA</name>
<evidence type="ECO:0000313" key="2">
    <source>
        <dbReference type="Proteomes" id="UP000596742"/>
    </source>
</evidence>
<accession>A0A8B6GVP5</accession>
<proteinExistence type="predicted"/>
<keyword evidence="2" id="KW-1185">Reference proteome</keyword>
<dbReference type="AlphaFoldDB" id="A0A8B6GVP5"/>
<dbReference type="EMBL" id="UYJE01009052">
    <property type="protein sequence ID" value="VDI69545.1"/>
    <property type="molecule type" value="Genomic_DNA"/>
</dbReference>
<organism evidence="1 2">
    <name type="scientific">Mytilus galloprovincialis</name>
    <name type="common">Mediterranean mussel</name>
    <dbReference type="NCBI Taxonomy" id="29158"/>
    <lineage>
        <taxon>Eukaryota</taxon>
        <taxon>Metazoa</taxon>
        <taxon>Spiralia</taxon>
        <taxon>Lophotrochozoa</taxon>
        <taxon>Mollusca</taxon>
        <taxon>Bivalvia</taxon>
        <taxon>Autobranchia</taxon>
        <taxon>Pteriomorphia</taxon>
        <taxon>Mytilida</taxon>
        <taxon>Mytiloidea</taxon>
        <taxon>Mytilidae</taxon>
        <taxon>Mytilinae</taxon>
        <taxon>Mytilus</taxon>
    </lineage>
</organism>
<gene>
    <name evidence="1" type="ORF">MGAL_10B086005</name>
</gene>
<protein>
    <submittedName>
        <fullName evidence="1">Uncharacterized protein</fullName>
    </submittedName>
</protein>
<reference evidence="1" key="1">
    <citation type="submission" date="2018-11" db="EMBL/GenBank/DDBJ databases">
        <authorList>
            <person name="Alioto T."/>
            <person name="Alioto T."/>
        </authorList>
    </citation>
    <scope>NUCLEOTIDE SEQUENCE</scope>
</reference>
<dbReference type="Proteomes" id="UP000596742">
    <property type="component" value="Unassembled WGS sequence"/>
</dbReference>
<comment type="caution">
    <text evidence="1">The sequence shown here is derived from an EMBL/GenBank/DDBJ whole genome shotgun (WGS) entry which is preliminary data.</text>
</comment>
<sequence length="237" mass="28366">MEIKGIARKPKKEIIMQTPTVKTTDLFCIPNIKEIMSALPITLEKKNVSLYHTKVREMKRSIEQHKRMYNRLMIQQELSWLVQRDVEKYKLRLDVAICDFYYLFDKLSNCQVQAKEKSIKQLKELFQQKKDIASRLELKYHTLLAEEVMTRTAIKLLERSLWEYLKFHLVDKKARGPSFKQTNVKYWYDKVGLQHCSINVENMKENFSSKYNFTLPLEFLNQKGFDKKLPQLDKSYI</sequence>